<evidence type="ECO:0000256" key="10">
    <source>
        <dbReference type="RuleBase" id="RU351113"/>
    </source>
</evidence>
<name>A0ABD2VRX5_9HYME</name>
<organism evidence="11 12">
    <name type="scientific">Trichogramma kaykai</name>
    <dbReference type="NCBI Taxonomy" id="54128"/>
    <lineage>
        <taxon>Eukaryota</taxon>
        <taxon>Metazoa</taxon>
        <taxon>Ecdysozoa</taxon>
        <taxon>Arthropoda</taxon>
        <taxon>Hexapoda</taxon>
        <taxon>Insecta</taxon>
        <taxon>Pterygota</taxon>
        <taxon>Neoptera</taxon>
        <taxon>Endopterygota</taxon>
        <taxon>Hymenoptera</taxon>
        <taxon>Apocrita</taxon>
        <taxon>Proctotrupomorpha</taxon>
        <taxon>Chalcidoidea</taxon>
        <taxon>Trichogrammatidae</taxon>
        <taxon>Trichogramma</taxon>
    </lineage>
</organism>
<keyword evidence="7 10" id="KW-0472">Membrane</keyword>
<evidence type="ECO:0000256" key="9">
    <source>
        <dbReference type="ARBA" id="ARBA00023224"/>
    </source>
</evidence>
<evidence type="ECO:0000256" key="5">
    <source>
        <dbReference type="ARBA" id="ARBA00022725"/>
    </source>
</evidence>
<dbReference type="EMBL" id="JBJJXI010000202">
    <property type="protein sequence ID" value="KAL3383328.1"/>
    <property type="molecule type" value="Genomic_DNA"/>
</dbReference>
<keyword evidence="6 10" id="KW-1133">Transmembrane helix</keyword>
<feature type="transmembrane region" description="Helical" evidence="10">
    <location>
        <begin position="191"/>
        <end position="217"/>
    </location>
</feature>
<evidence type="ECO:0000256" key="2">
    <source>
        <dbReference type="ARBA" id="ARBA00022475"/>
    </source>
</evidence>
<feature type="transmembrane region" description="Helical" evidence="10">
    <location>
        <begin position="287"/>
        <end position="307"/>
    </location>
</feature>
<comment type="caution">
    <text evidence="10">Lacks conserved residue(s) required for the propagation of feature annotation.</text>
</comment>
<dbReference type="Proteomes" id="UP001627154">
    <property type="component" value="Unassembled WGS sequence"/>
</dbReference>
<evidence type="ECO:0000256" key="1">
    <source>
        <dbReference type="ARBA" id="ARBA00004651"/>
    </source>
</evidence>
<evidence type="ECO:0000256" key="8">
    <source>
        <dbReference type="ARBA" id="ARBA00023170"/>
    </source>
</evidence>
<dbReference type="GO" id="GO:0007608">
    <property type="term" value="P:sensory perception of smell"/>
    <property type="evidence" value="ECO:0007669"/>
    <property type="project" value="UniProtKB-KW"/>
</dbReference>
<sequence>MATQTTQAELAELSRQLDFEENQFYWLKKFLKFVFLCPVQPIVIKKSGRFIMHASFLFSITITCARAYKEFFINEIYPSMLAELAFQLIAVVGVWCVHLQTIYSENLNVRVRDDRLAWHQRSGEKNTMKVVCERRSRLILIHFGFLLPSLLGYALVPMVLPNVLNPYLPENMTLKRSLCAHVELFVDQNKYFYHILIFLIHMAILIMLIVSALDLAYTSCITYVMGKIIWIGDVFEKLGEINVSDQSPSSKRKMNVYVHRTVIGLIKRHQICLDFSQKLNDICSPKFFISIIVLLNLLSLSGSMAVVEISYDASSAAKMAVAFVMILILVLVICYPSQLLIDASNDIYFKCYTSKLYEYPARTRRLLILMMTRAAEPCCMTIGPSVPLHFETASSVSLDRHKHSFFLTSFLNVECIYSSTRLCPTLQRWCHFAHSKPIDFSHLCMLCNEKIVQV</sequence>
<dbReference type="AlphaFoldDB" id="A0ABD2VRX5"/>
<proteinExistence type="inferred from homology"/>
<evidence type="ECO:0000256" key="7">
    <source>
        <dbReference type="ARBA" id="ARBA00023136"/>
    </source>
</evidence>
<reference evidence="11 12" key="1">
    <citation type="journal article" date="2024" name="bioRxiv">
        <title>A reference genome for Trichogramma kaykai: A tiny desert-dwelling parasitoid wasp with competing sex-ratio distorters.</title>
        <authorList>
            <person name="Culotta J."/>
            <person name="Lindsey A.R."/>
        </authorList>
    </citation>
    <scope>NUCLEOTIDE SEQUENCE [LARGE SCALE GENOMIC DNA]</scope>
    <source>
        <strain evidence="11 12">KSX58</strain>
    </source>
</reference>
<feature type="transmembrane region" description="Helical" evidence="10">
    <location>
        <begin position="319"/>
        <end position="341"/>
    </location>
</feature>
<evidence type="ECO:0000256" key="4">
    <source>
        <dbReference type="ARBA" id="ARBA00022692"/>
    </source>
</evidence>
<evidence type="ECO:0000313" key="11">
    <source>
        <dbReference type="EMBL" id="KAL3383328.1"/>
    </source>
</evidence>
<evidence type="ECO:0000256" key="6">
    <source>
        <dbReference type="ARBA" id="ARBA00022989"/>
    </source>
</evidence>
<dbReference type="PANTHER" id="PTHR21137">
    <property type="entry name" value="ODORANT RECEPTOR"/>
    <property type="match status" value="1"/>
</dbReference>
<evidence type="ECO:0000313" key="12">
    <source>
        <dbReference type="Proteomes" id="UP001627154"/>
    </source>
</evidence>
<dbReference type="Pfam" id="PF02949">
    <property type="entry name" value="7tm_6"/>
    <property type="match status" value="1"/>
</dbReference>
<keyword evidence="9 10" id="KW-0807">Transducer</keyword>
<keyword evidence="4 10" id="KW-0812">Transmembrane</keyword>
<gene>
    <name evidence="11" type="ORF">TKK_020757</name>
</gene>
<protein>
    <recommendedName>
        <fullName evidence="10">Odorant receptor</fullName>
    </recommendedName>
</protein>
<feature type="transmembrane region" description="Helical" evidence="10">
    <location>
        <begin position="138"/>
        <end position="160"/>
    </location>
</feature>
<keyword evidence="12" id="KW-1185">Reference proteome</keyword>
<comment type="caution">
    <text evidence="11">The sequence shown here is derived from an EMBL/GenBank/DDBJ whole genome shotgun (WGS) entry which is preliminary data.</text>
</comment>
<dbReference type="PANTHER" id="PTHR21137:SF35">
    <property type="entry name" value="ODORANT RECEPTOR 19A-RELATED"/>
    <property type="match status" value="1"/>
</dbReference>
<keyword evidence="3 10" id="KW-0716">Sensory transduction</keyword>
<dbReference type="GO" id="GO:0005886">
    <property type="term" value="C:plasma membrane"/>
    <property type="evidence" value="ECO:0007669"/>
    <property type="project" value="UniProtKB-SubCell"/>
</dbReference>
<dbReference type="InterPro" id="IPR004117">
    <property type="entry name" value="7tm6_olfct_rcpt"/>
</dbReference>
<accession>A0ABD2VRX5</accession>
<keyword evidence="8 10" id="KW-0675">Receptor</keyword>
<comment type="subcellular location">
    <subcellularLocation>
        <location evidence="1 10">Cell membrane</location>
        <topology evidence="1 10">Multi-pass membrane protein</topology>
    </subcellularLocation>
</comment>
<keyword evidence="2" id="KW-1003">Cell membrane</keyword>
<dbReference type="GO" id="GO:0007165">
    <property type="term" value="P:signal transduction"/>
    <property type="evidence" value="ECO:0007669"/>
    <property type="project" value="UniProtKB-KW"/>
</dbReference>
<evidence type="ECO:0000256" key="3">
    <source>
        <dbReference type="ARBA" id="ARBA00022606"/>
    </source>
</evidence>
<comment type="similarity">
    <text evidence="10">Belongs to the insect chemoreceptor superfamily. Heteromeric odorant receptor channel (TC 1.A.69) family.</text>
</comment>
<keyword evidence="5 10" id="KW-0552">Olfaction</keyword>